<dbReference type="AlphaFoldDB" id="A0A193C6P3"/>
<organism evidence="2 3">
    <name type="scientific">Amycolatopsis orientalis</name>
    <name type="common">Nocardia orientalis</name>
    <dbReference type="NCBI Taxonomy" id="31958"/>
    <lineage>
        <taxon>Bacteria</taxon>
        <taxon>Bacillati</taxon>
        <taxon>Actinomycetota</taxon>
        <taxon>Actinomycetes</taxon>
        <taxon>Pseudonocardiales</taxon>
        <taxon>Pseudonocardiaceae</taxon>
        <taxon>Amycolatopsis</taxon>
    </lineage>
</organism>
<evidence type="ECO:0000259" key="1">
    <source>
        <dbReference type="Pfam" id="PF03992"/>
    </source>
</evidence>
<dbReference type="InterPro" id="IPR007138">
    <property type="entry name" value="ABM_dom"/>
</dbReference>
<dbReference type="Gene3D" id="3.30.70.100">
    <property type="match status" value="1"/>
</dbReference>
<sequence>MFIFIDRMTVTGDLADYQRIIGRISEHMAAQPGFRTHRLYRNSKNPLEYVEIAEWENADLHKQATGQPGFREPLGELLKHATVEFATYEQVSGHDAAEVTR</sequence>
<dbReference type="SUPFAM" id="SSF54909">
    <property type="entry name" value="Dimeric alpha+beta barrel"/>
    <property type="match status" value="1"/>
</dbReference>
<dbReference type="Proteomes" id="UP000093695">
    <property type="component" value="Chromosome"/>
</dbReference>
<dbReference type="Pfam" id="PF03992">
    <property type="entry name" value="ABM"/>
    <property type="match status" value="1"/>
</dbReference>
<evidence type="ECO:0000313" key="2">
    <source>
        <dbReference type="EMBL" id="ANN20152.1"/>
    </source>
</evidence>
<accession>A0A193C6P3</accession>
<dbReference type="KEGG" id="aori:SD37_34175"/>
<dbReference type="eggNOG" id="COG2329">
    <property type="taxonomic scope" value="Bacteria"/>
</dbReference>
<proteinExistence type="predicted"/>
<protein>
    <recommendedName>
        <fullName evidence="1">ABM domain-containing protein</fullName>
    </recommendedName>
</protein>
<gene>
    <name evidence="2" type="ORF">SD37_34175</name>
</gene>
<feature type="domain" description="ABM" evidence="1">
    <location>
        <begin position="12"/>
        <end position="72"/>
    </location>
</feature>
<dbReference type="EMBL" id="CP016174">
    <property type="protein sequence ID" value="ANN20152.1"/>
    <property type="molecule type" value="Genomic_DNA"/>
</dbReference>
<name>A0A193C6P3_AMYOR</name>
<keyword evidence="3" id="KW-1185">Reference proteome</keyword>
<dbReference type="InterPro" id="IPR011008">
    <property type="entry name" value="Dimeric_a/b-barrel"/>
</dbReference>
<dbReference type="STRING" id="31958.SD37_34175"/>
<reference evidence="2 3" key="1">
    <citation type="journal article" date="2015" name="Genome Announc.">
        <title>Draft Genome Sequence of Norvancomycin-Producing Strain Amycolatopsis orientalis CPCC200066.</title>
        <authorList>
            <person name="Lei X."/>
            <person name="Yuan F."/>
            <person name="Shi Y."/>
            <person name="Li X."/>
            <person name="Wang L."/>
            <person name="Hong B."/>
        </authorList>
    </citation>
    <scope>NUCLEOTIDE SEQUENCE [LARGE SCALE GENOMIC DNA]</scope>
    <source>
        <strain evidence="2 3">B-37</strain>
    </source>
</reference>
<dbReference type="RefSeq" id="WP_044856238.1">
    <property type="nucleotide sequence ID" value="NZ_CP016174.1"/>
</dbReference>
<evidence type="ECO:0000313" key="3">
    <source>
        <dbReference type="Proteomes" id="UP000093695"/>
    </source>
</evidence>